<feature type="compositionally biased region" description="Low complexity" evidence="1">
    <location>
        <begin position="365"/>
        <end position="411"/>
    </location>
</feature>
<protein>
    <recommendedName>
        <fullName evidence="2">Galaxin-like repeats domain-containing protein</fullName>
    </recommendedName>
</protein>
<feature type="region of interest" description="Disordered" evidence="1">
    <location>
        <begin position="589"/>
        <end position="608"/>
    </location>
</feature>
<gene>
    <name evidence="3" type="ORF">NP493_971g00048</name>
</gene>
<feature type="compositionally biased region" description="Basic and acidic residues" evidence="1">
    <location>
        <begin position="511"/>
        <end position="522"/>
    </location>
</feature>
<reference evidence="3" key="1">
    <citation type="journal article" date="2023" name="Mol. Biol. Evol.">
        <title>Third-Generation Sequencing Reveals the Adaptive Role of the Epigenome in Three Deep-Sea Polychaetes.</title>
        <authorList>
            <person name="Perez M."/>
            <person name="Aroh O."/>
            <person name="Sun Y."/>
            <person name="Lan Y."/>
            <person name="Juniper S.K."/>
            <person name="Young C.R."/>
            <person name="Angers B."/>
            <person name="Qian P.Y."/>
        </authorList>
    </citation>
    <scope>NUCLEOTIDE SEQUENCE</scope>
    <source>
        <strain evidence="3">R07B-5</strain>
    </source>
</reference>
<feature type="region of interest" description="Disordered" evidence="1">
    <location>
        <begin position="365"/>
        <end position="570"/>
    </location>
</feature>
<evidence type="ECO:0000313" key="4">
    <source>
        <dbReference type="Proteomes" id="UP001209878"/>
    </source>
</evidence>
<dbReference type="Proteomes" id="UP001209878">
    <property type="component" value="Unassembled WGS sequence"/>
</dbReference>
<comment type="caution">
    <text evidence="3">The sequence shown here is derived from an EMBL/GenBank/DDBJ whole genome shotgun (WGS) entry which is preliminary data.</text>
</comment>
<evidence type="ECO:0000313" key="3">
    <source>
        <dbReference type="EMBL" id="KAK2172354.1"/>
    </source>
</evidence>
<feature type="domain" description="Galaxin-like repeats" evidence="2">
    <location>
        <begin position="137"/>
        <end position="223"/>
    </location>
</feature>
<dbReference type="Pfam" id="PF24748">
    <property type="entry name" value="Galaxin_repeat"/>
    <property type="match status" value="1"/>
</dbReference>
<proteinExistence type="predicted"/>
<sequence length="884" mass="99133">MSYLAASWAVVPAAHPARIGTHLGLPRAEAGAREGEEVRACSRSVLVGRYRDHGSSCCSVSLCRLSWENVAGRQDDTGELGYSTPVDVTPEVHRSALSKLVSDAQSNCYTNSNLGHHNIDTDIDLAVCQVQTTLQGIRCGRVRINPRNAICCQGVIYARSGRQPSCCGRVGYDALYYTCCGRAIIRRGTAMCSGSQRYDTSRRRCVEGYQVRRTSLGTTCCITPLGFRCCRAGGTCCSGSDSMQRIPGFQPACCAIRERREKARCCGEVTQRTLVLPGCCSDVSVKPVCCERAGALRCCSVIDGRCCPPAGRMTTTPRARTTYYTRRRPTYYPRTRPTYYPRMRPTYQTRTRPTFYRRTAPPTRWPIYTRRTQPPTTTTTTTTTTPRPTTTTTTTTTTTPTVPTIRYTYPPRRIHTGRGDIPLPIIIHGHDRTSRRPPPTTRRPATFFSHPMNPNPAGARTYGGEGSGEDTADETLPVRGRQPEVFPTDRGTGRWGDRTTDLRPGSNRPYTKPDQRPGDDKSNTANPYQPPDKQRHPDGKTIPVGFRTQTPYPSSRRHPDPWRPVNTRYPDSRRTDLTGWWWTRTTVGPSTDRRRPTVRQPYHRPTARPAATWVTRTTNCTRAATPPTRPSCCYLQPQRSCCITVRLWTNCCNATVTIRSRLLTPRPSKVIRWSRPAPHRTMLPPATTRHRSLLPASTNRLPQATTRAPLLPPRRTGSARTRKSCCPPEYRRTWCCTEERCRFCCTPRSHVNASEPLEYWFDCAADESLSYRTNATTESRFPPGTIVLLSCCAAQRRDRDQCCTTGYGRSGRRPKCCADWTDSPAAMTTPNRLRDTCFGRPYDIQEHLCCDGVLRTRIGPSTRCCGRLGYNSLLLKCCRDGRSP</sequence>
<dbReference type="EMBL" id="JAODUO010000969">
    <property type="protein sequence ID" value="KAK2172354.1"/>
    <property type="molecule type" value="Genomic_DNA"/>
</dbReference>
<evidence type="ECO:0000259" key="2">
    <source>
        <dbReference type="Pfam" id="PF24748"/>
    </source>
</evidence>
<feature type="compositionally biased region" description="Basic and acidic residues" evidence="1">
    <location>
        <begin position="491"/>
        <end position="501"/>
    </location>
</feature>
<organism evidence="3 4">
    <name type="scientific">Ridgeia piscesae</name>
    <name type="common">Tubeworm</name>
    <dbReference type="NCBI Taxonomy" id="27915"/>
    <lineage>
        <taxon>Eukaryota</taxon>
        <taxon>Metazoa</taxon>
        <taxon>Spiralia</taxon>
        <taxon>Lophotrochozoa</taxon>
        <taxon>Annelida</taxon>
        <taxon>Polychaeta</taxon>
        <taxon>Sedentaria</taxon>
        <taxon>Canalipalpata</taxon>
        <taxon>Sabellida</taxon>
        <taxon>Siboglinidae</taxon>
        <taxon>Ridgeia</taxon>
    </lineage>
</organism>
<accession>A0AAD9KIS2</accession>
<keyword evidence="4" id="KW-1185">Reference proteome</keyword>
<dbReference type="AlphaFoldDB" id="A0AAD9KIS2"/>
<dbReference type="InterPro" id="IPR056601">
    <property type="entry name" value="Galaxin_dom"/>
</dbReference>
<evidence type="ECO:0000256" key="1">
    <source>
        <dbReference type="SAM" id="MobiDB-lite"/>
    </source>
</evidence>
<name>A0AAD9KIS2_RIDPI</name>